<dbReference type="InterPro" id="IPR006528">
    <property type="entry name" value="Phage_head_morphogenesis_dom"/>
</dbReference>
<keyword evidence="3" id="KW-1185">Reference proteome</keyword>
<evidence type="ECO:0000259" key="1">
    <source>
        <dbReference type="Pfam" id="PF04233"/>
    </source>
</evidence>
<dbReference type="Proteomes" id="UP001140817">
    <property type="component" value="Unassembled WGS sequence"/>
</dbReference>
<dbReference type="AlphaFoldDB" id="A0A9X2M5N3"/>
<dbReference type="Pfam" id="PF04233">
    <property type="entry name" value="Phage_Mu_F"/>
    <property type="match status" value="1"/>
</dbReference>
<organism evidence="2 3">
    <name type="scientific">Terrisporobacter muris</name>
    <dbReference type="NCBI Taxonomy" id="2963284"/>
    <lineage>
        <taxon>Bacteria</taxon>
        <taxon>Bacillati</taxon>
        <taxon>Bacillota</taxon>
        <taxon>Clostridia</taxon>
        <taxon>Peptostreptococcales</taxon>
        <taxon>Peptostreptococcaceae</taxon>
        <taxon>Terrisporobacter</taxon>
    </lineage>
</organism>
<dbReference type="RefSeq" id="WP_257559941.1">
    <property type="nucleotide sequence ID" value="NZ_JANKBY010000004.1"/>
</dbReference>
<evidence type="ECO:0000313" key="3">
    <source>
        <dbReference type="Proteomes" id="UP001140817"/>
    </source>
</evidence>
<reference evidence="2" key="1">
    <citation type="submission" date="2022-07" db="EMBL/GenBank/DDBJ databases">
        <title>Enhanced cultured diversity of the mouse gut microbiota enables custom-made synthetic communities.</title>
        <authorList>
            <person name="Afrizal A."/>
        </authorList>
    </citation>
    <scope>NUCLEOTIDE SEQUENCE</scope>
    <source>
        <strain evidence="2">DSM 29186</strain>
    </source>
</reference>
<accession>A0A9X2M5N3</accession>
<evidence type="ECO:0000313" key="2">
    <source>
        <dbReference type="EMBL" id="MCR1821287.1"/>
    </source>
</evidence>
<comment type="caution">
    <text evidence="2">The sequence shown here is derived from an EMBL/GenBank/DDBJ whole genome shotgun (WGS) entry which is preliminary data.</text>
</comment>
<sequence length="315" mass="35846">MRYIEDLDKYLKQSKLKLNKKEQQEILKVYNKAFDNMLKQYKANIHKKNATQIARTAYCKQLHNEILAIIKEYNIKVTDDILNAQVDVLMKGVEYYKDTELYKNVMKQASIVNKQVVEQMIKGSIYKDGQGLSKRLWKDVNASGDKIEEAIMSMIAEGKGATEIAKNLTQFAKGGHRTWDKAKIKEKLGSAYAGRYGAGGIDYEALRLARTTLNHQAQLTQKSANQVNPYAQKLKYHSAHSANRTCKQCEDREGKIFDIDKCPFDHPNGMCHMEVVYCIDGKEVLSTQMAEDIGKWIRGESNSGTMDILYGDVPL</sequence>
<name>A0A9X2M5N3_9FIRM</name>
<proteinExistence type="predicted"/>
<gene>
    <name evidence="2" type="ORF">NSA58_00675</name>
</gene>
<dbReference type="EMBL" id="JANKBY010000004">
    <property type="protein sequence ID" value="MCR1821287.1"/>
    <property type="molecule type" value="Genomic_DNA"/>
</dbReference>
<feature type="domain" description="Phage head morphogenesis" evidence="1">
    <location>
        <begin position="145"/>
        <end position="267"/>
    </location>
</feature>
<protein>
    <submittedName>
        <fullName evidence="2">Phage head morphogenesis protein</fullName>
    </submittedName>
</protein>